<gene>
    <name evidence="1" type="ORF">Q5H92_22815</name>
</gene>
<dbReference type="EMBL" id="JAUQSX010000015">
    <property type="protein sequence ID" value="MDO7849214.1"/>
    <property type="molecule type" value="Genomic_DNA"/>
</dbReference>
<comment type="caution">
    <text evidence="1">The sequence shown here is derived from an EMBL/GenBank/DDBJ whole genome shotgun (WGS) entry which is preliminary data.</text>
</comment>
<reference evidence="1" key="1">
    <citation type="submission" date="2023-07" db="EMBL/GenBank/DDBJ databases">
        <authorList>
            <person name="Kim M.K."/>
        </authorList>
    </citation>
    <scope>NUCLEOTIDE SEQUENCE</scope>
    <source>
        <strain evidence="1">M29</strain>
    </source>
</reference>
<evidence type="ECO:0000313" key="2">
    <source>
        <dbReference type="Proteomes" id="UP001167796"/>
    </source>
</evidence>
<dbReference type="Proteomes" id="UP001167796">
    <property type="component" value="Unassembled WGS sequence"/>
</dbReference>
<dbReference type="RefSeq" id="WP_305013882.1">
    <property type="nucleotide sequence ID" value="NZ_JAUQSX010000015.1"/>
</dbReference>
<protein>
    <submittedName>
        <fullName evidence="1">Uncharacterized protein</fullName>
    </submittedName>
</protein>
<accession>A0ABT9AIN8</accession>
<organism evidence="1 2">
    <name type="scientific">Hymenobacter mellowenesis</name>
    <dbReference type="NCBI Taxonomy" id="3063995"/>
    <lineage>
        <taxon>Bacteria</taxon>
        <taxon>Pseudomonadati</taxon>
        <taxon>Bacteroidota</taxon>
        <taxon>Cytophagia</taxon>
        <taxon>Cytophagales</taxon>
        <taxon>Hymenobacteraceae</taxon>
        <taxon>Hymenobacter</taxon>
    </lineage>
</organism>
<keyword evidence="2" id="KW-1185">Reference proteome</keyword>
<proteinExistence type="predicted"/>
<name>A0ABT9AIN8_9BACT</name>
<evidence type="ECO:0000313" key="1">
    <source>
        <dbReference type="EMBL" id="MDO7849214.1"/>
    </source>
</evidence>
<sequence length="181" mass="20207">MDTETTPKEWVILAKRHEQSGGPNIGAPFYGPNYGGYIMRLSGAGLYTEAEARKEAGNCGPGELLPYHFADPKLREYLDHWHKTRSSEFDLFHQVRSLQAELVALEQRRQYGADIINDMTLEADLQVKAELTLVGALAELPKYKMDGENWFVPLDDLIATLQVHAKHRGWADAVPEGGAGK</sequence>